<accession>A0A0N4Y043</accession>
<gene>
    <name evidence="3" type="ORF">NBR_LOCUS8863</name>
</gene>
<dbReference type="Gene3D" id="3.50.4.10">
    <property type="entry name" value="Hepatocyte Growth Factor"/>
    <property type="match status" value="1"/>
</dbReference>
<evidence type="ECO:0000259" key="2">
    <source>
        <dbReference type="Pfam" id="PF00024"/>
    </source>
</evidence>
<dbReference type="SUPFAM" id="SSF57414">
    <property type="entry name" value="Hairpin loop containing domain-like"/>
    <property type="match status" value="1"/>
</dbReference>
<evidence type="ECO:0000313" key="5">
    <source>
        <dbReference type="WBParaSite" id="NBR_0000886201-mRNA-1"/>
    </source>
</evidence>
<feature type="region of interest" description="Disordered" evidence="1">
    <location>
        <begin position="175"/>
        <end position="195"/>
    </location>
</feature>
<name>A0A0N4Y043_NIPBR</name>
<organism evidence="5">
    <name type="scientific">Nippostrongylus brasiliensis</name>
    <name type="common">Rat hookworm</name>
    <dbReference type="NCBI Taxonomy" id="27835"/>
    <lineage>
        <taxon>Eukaryota</taxon>
        <taxon>Metazoa</taxon>
        <taxon>Ecdysozoa</taxon>
        <taxon>Nematoda</taxon>
        <taxon>Chromadorea</taxon>
        <taxon>Rhabditida</taxon>
        <taxon>Rhabditina</taxon>
        <taxon>Rhabditomorpha</taxon>
        <taxon>Strongyloidea</taxon>
        <taxon>Heligmosomidae</taxon>
        <taxon>Nippostrongylus</taxon>
    </lineage>
</organism>
<reference evidence="5" key="1">
    <citation type="submission" date="2017-02" db="UniProtKB">
        <authorList>
            <consortium name="WormBaseParasite"/>
        </authorList>
    </citation>
    <scope>IDENTIFICATION</scope>
</reference>
<proteinExistence type="predicted"/>
<protein>
    <submittedName>
        <fullName evidence="5">Apple domain-containing protein</fullName>
    </submittedName>
</protein>
<feature type="domain" description="Apple" evidence="2">
    <location>
        <begin position="42"/>
        <end position="107"/>
    </location>
</feature>
<dbReference type="InterPro" id="IPR003609">
    <property type="entry name" value="Pan_app"/>
</dbReference>
<dbReference type="Proteomes" id="UP000271162">
    <property type="component" value="Unassembled WGS sequence"/>
</dbReference>
<dbReference type="AlphaFoldDB" id="A0A0N4Y043"/>
<evidence type="ECO:0000313" key="4">
    <source>
        <dbReference type="Proteomes" id="UP000271162"/>
    </source>
</evidence>
<dbReference type="WBParaSite" id="NBR_0000886201-mRNA-1">
    <property type="protein sequence ID" value="NBR_0000886201-mRNA-1"/>
    <property type="gene ID" value="NBR_0000886201"/>
</dbReference>
<dbReference type="Pfam" id="PF00024">
    <property type="entry name" value="PAN_1"/>
    <property type="match status" value="1"/>
</dbReference>
<sequence>MSTTRARHFIPDIRPASNQTYIEKACVDKKLVKGRSTHLTGVANHILAGFVEQVEDAYGIEQCIASCYGALKRYGFQCMSAMWYPMDKNQNCLLNSETRRSQERLFIPEDTGHMMVYFEHPDALFMRRLHDELPEKRTLRSDQRWTSWSSCNENEQRVRYQKCTEQKDVRKCTKETVPCDGSTSTQEATTAAKEE</sequence>
<dbReference type="OMA" id="CIASCYG"/>
<evidence type="ECO:0000313" key="3">
    <source>
        <dbReference type="EMBL" id="VDL72452.1"/>
    </source>
</evidence>
<reference evidence="3 4" key="2">
    <citation type="submission" date="2018-11" db="EMBL/GenBank/DDBJ databases">
        <authorList>
            <consortium name="Pathogen Informatics"/>
        </authorList>
    </citation>
    <scope>NUCLEOTIDE SEQUENCE [LARGE SCALE GENOMIC DNA]</scope>
</reference>
<keyword evidence="4" id="KW-1185">Reference proteome</keyword>
<evidence type="ECO:0000256" key="1">
    <source>
        <dbReference type="SAM" id="MobiDB-lite"/>
    </source>
</evidence>
<dbReference type="EMBL" id="UYSL01020060">
    <property type="protein sequence ID" value="VDL72452.1"/>
    <property type="molecule type" value="Genomic_DNA"/>
</dbReference>